<dbReference type="STRING" id="1286106.MPL1_06582"/>
<dbReference type="InterPro" id="IPR003425">
    <property type="entry name" value="CCB3/YggT"/>
</dbReference>
<gene>
    <name evidence="3" type="ORF">MPL1_06582</name>
</gene>
<name>M7P0Z2_9GAMM</name>
<feature type="transmembrane region" description="Helical" evidence="2">
    <location>
        <begin position="107"/>
        <end position="128"/>
    </location>
</feature>
<keyword evidence="2" id="KW-0812">Transmembrane</keyword>
<evidence type="ECO:0000256" key="1">
    <source>
        <dbReference type="ARBA" id="ARBA00010894"/>
    </source>
</evidence>
<proteinExistence type="inferred from homology"/>
<evidence type="ECO:0000313" key="4">
    <source>
        <dbReference type="Proteomes" id="UP000012019"/>
    </source>
</evidence>
<dbReference type="PANTHER" id="PTHR33219">
    <property type="entry name" value="YLMG HOMOLOG PROTEIN 2, CHLOROPLASTIC"/>
    <property type="match status" value="1"/>
</dbReference>
<accession>M7P0Z2</accession>
<keyword evidence="2" id="KW-1133">Transmembrane helix</keyword>
<comment type="similarity">
    <text evidence="1">Belongs to the YggT family.</text>
</comment>
<feature type="transmembrane region" description="Helical" evidence="2">
    <location>
        <begin position="12"/>
        <end position="31"/>
    </location>
</feature>
<dbReference type="EMBL" id="APHR01000032">
    <property type="protein sequence ID" value="EMR13147.1"/>
    <property type="molecule type" value="Genomic_DNA"/>
</dbReference>
<feature type="transmembrane region" description="Helical" evidence="2">
    <location>
        <begin position="164"/>
        <end position="186"/>
    </location>
</feature>
<dbReference type="AlphaFoldDB" id="M7P0Z2"/>
<comment type="caution">
    <text evidence="3">The sequence shown here is derived from an EMBL/GenBank/DDBJ whole genome shotgun (WGS) entry which is preliminary data.</text>
</comment>
<dbReference type="PANTHER" id="PTHR33219:SF14">
    <property type="entry name" value="PROTEIN COFACTOR ASSEMBLY OF COMPLEX C SUBUNIT B CCB3, CHLOROPLASTIC-RELATED"/>
    <property type="match status" value="1"/>
</dbReference>
<dbReference type="Pfam" id="PF02325">
    <property type="entry name" value="CCB3_YggT"/>
    <property type="match status" value="2"/>
</dbReference>
<sequence length="188" mass="21252">MSNNYFTNPLVFLIETAFFLYMILLALRLLMPWARWDYHHPISQFIVRFTQPPLNLLRSFIPAIGRLDTATLVLLIIVTMIKLLLVSMLFGYLLGPMALIQRSIAEIFSLFITLFTVTILIEVVLSWITPPGSHNPAANLIRRLNAPLLEPVRKKMPSTSGLDLTPLVVVIGLQLLHMLVLPLLLLGL</sequence>
<evidence type="ECO:0000256" key="2">
    <source>
        <dbReference type="SAM" id="Phobius"/>
    </source>
</evidence>
<feature type="transmembrane region" description="Helical" evidence="2">
    <location>
        <begin position="72"/>
        <end position="95"/>
    </location>
</feature>
<keyword evidence="4" id="KW-1185">Reference proteome</keyword>
<reference evidence="3 4" key="1">
    <citation type="journal article" date="2013" name="Genome Announc.">
        <title>Draft Genome Sequence of Methylophaga lonarensis MPLT, a Haloalkaliphilic (Non-Methane-Utilizing) Methylotroph.</title>
        <authorList>
            <person name="Shetty S.A."/>
            <person name="Marathe N.P."/>
            <person name="Munot H."/>
            <person name="Antony C.P."/>
            <person name="Dhotre D.P."/>
            <person name="Murrell J.C."/>
            <person name="Shouche Y.S."/>
        </authorList>
    </citation>
    <scope>NUCLEOTIDE SEQUENCE [LARGE SCALE GENOMIC DNA]</scope>
    <source>
        <strain evidence="3 4">MPL</strain>
    </source>
</reference>
<evidence type="ECO:0000313" key="3">
    <source>
        <dbReference type="EMBL" id="EMR13147.1"/>
    </source>
</evidence>
<dbReference type="OrthoDB" id="9806665at2"/>
<dbReference type="PATRIC" id="fig|1286106.3.peg.1323"/>
<organism evidence="3 4">
    <name type="scientific">Methylophaga lonarensis MPL</name>
    <dbReference type="NCBI Taxonomy" id="1286106"/>
    <lineage>
        <taxon>Bacteria</taxon>
        <taxon>Pseudomonadati</taxon>
        <taxon>Pseudomonadota</taxon>
        <taxon>Gammaproteobacteria</taxon>
        <taxon>Thiotrichales</taxon>
        <taxon>Piscirickettsiaceae</taxon>
        <taxon>Methylophaga</taxon>
    </lineage>
</organism>
<keyword evidence="2" id="KW-0472">Membrane</keyword>
<protein>
    <submittedName>
        <fullName evidence="3">Integral membrane protein YggT</fullName>
    </submittedName>
</protein>
<dbReference type="GO" id="GO:0016020">
    <property type="term" value="C:membrane"/>
    <property type="evidence" value="ECO:0007669"/>
    <property type="project" value="InterPro"/>
</dbReference>
<dbReference type="RefSeq" id="WP_009726312.1">
    <property type="nucleotide sequence ID" value="NZ_APHR01000032.1"/>
</dbReference>
<dbReference type="Proteomes" id="UP000012019">
    <property type="component" value="Unassembled WGS sequence"/>
</dbReference>
<dbReference type="eggNOG" id="COG0762">
    <property type="taxonomic scope" value="Bacteria"/>
</dbReference>